<feature type="transmembrane region" description="Helical" evidence="1">
    <location>
        <begin position="20"/>
        <end position="38"/>
    </location>
</feature>
<keyword evidence="3" id="KW-1185">Reference proteome</keyword>
<dbReference type="Proteomes" id="UP000000305">
    <property type="component" value="Unassembled WGS sequence"/>
</dbReference>
<keyword evidence="1" id="KW-0812">Transmembrane</keyword>
<dbReference type="AlphaFoldDB" id="E9G9E9"/>
<proteinExistence type="predicted"/>
<evidence type="ECO:0000256" key="1">
    <source>
        <dbReference type="SAM" id="Phobius"/>
    </source>
</evidence>
<dbReference type="Gene3D" id="3.40.50.300">
    <property type="entry name" value="P-loop containing nucleotide triphosphate hydrolases"/>
    <property type="match status" value="1"/>
</dbReference>
<organism evidence="2 3">
    <name type="scientific">Daphnia pulex</name>
    <name type="common">Water flea</name>
    <dbReference type="NCBI Taxonomy" id="6669"/>
    <lineage>
        <taxon>Eukaryota</taxon>
        <taxon>Metazoa</taxon>
        <taxon>Ecdysozoa</taxon>
        <taxon>Arthropoda</taxon>
        <taxon>Crustacea</taxon>
        <taxon>Branchiopoda</taxon>
        <taxon>Diplostraca</taxon>
        <taxon>Cladocera</taxon>
        <taxon>Anomopoda</taxon>
        <taxon>Daphniidae</taxon>
        <taxon>Daphnia</taxon>
    </lineage>
</organism>
<dbReference type="InParanoid" id="E9G9E9"/>
<dbReference type="InterPro" id="IPR027417">
    <property type="entry name" value="P-loop_NTPase"/>
</dbReference>
<dbReference type="EMBL" id="GL732536">
    <property type="protein sequence ID" value="EFX83549.1"/>
    <property type="molecule type" value="Genomic_DNA"/>
</dbReference>
<dbReference type="KEGG" id="dpx:DAPPUDRAFT_239463"/>
<gene>
    <name evidence="2" type="ORF">DAPPUDRAFT_239463</name>
</gene>
<keyword evidence="1" id="KW-0472">Membrane</keyword>
<sequence>MVVGVVLLRGGYETEGIGMIGLYTIIGLTFLTTILSGFEPQDFDVEASNRDAFTWVKSWVQWPKPGLVIYGPSGCGKPT</sequence>
<evidence type="ECO:0000313" key="3">
    <source>
        <dbReference type="Proteomes" id="UP000000305"/>
    </source>
</evidence>
<name>E9G9E9_DAPPU</name>
<protein>
    <submittedName>
        <fullName evidence="2">Uncharacterized protein</fullName>
    </submittedName>
</protein>
<keyword evidence="1" id="KW-1133">Transmembrane helix</keyword>
<dbReference type="HOGENOM" id="CLU_2608429_0_0_1"/>
<reference evidence="2 3" key="1">
    <citation type="journal article" date="2011" name="Science">
        <title>The ecoresponsive genome of Daphnia pulex.</title>
        <authorList>
            <person name="Colbourne J.K."/>
            <person name="Pfrender M.E."/>
            <person name="Gilbert D."/>
            <person name="Thomas W.K."/>
            <person name="Tucker A."/>
            <person name="Oakley T.H."/>
            <person name="Tokishita S."/>
            <person name="Aerts A."/>
            <person name="Arnold G.J."/>
            <person name="Basu M.K."/>
            <person name="Bauer D.J."/>
            <person name="Caceres C.E."/>
            <person name="Carmel L."/>
            <person name="Casola C."/>
            <person name="Choi J.H."/>
            <person name="Detter J.C."/>
            <person name="Dong Q."/>
            <person name="Dusheyko S."/>
            <person name="Eads B.D."/>
            <person name="Frohlich T."/>
            <person name="Geiler-Samerotte K.A."/>
            <person name="Gerlach D."/>
            <person name="Hatcher P."/>
            <person name="Jogdeo S."/>
            <person name="Krijgsveld J."/>
            <person name="Kriventseva E.V."/>
            <person name="Kultz D."/>
            <person name="Laforsch C."/>
            <person name="Lindquist E."/>
            <person name="Lopez J."/>
            <person name="Manak J.R."/>
            <person name="Muller J."/>
            <person name="Pangilinan J."/>
            <person name="Patwardhan R.P."/>
            <person name="Pitluck S."/>
            <person name="Pritham E.J."/>
            <person name="Rechtsteiner A."/>
            <person name="Rho M."/>
            <person name="Rogozin I.B."/>
            <person name="Sakarya O."/>
            <person name="Salamov A."/>
            <person name="Schaack S."/>
            <person name="Shapiro H."/>
            <person name="Shiga Y."/>
            <person name="Skalitzky C."/>
            <person name="Smith Z."/>
            <person name="Souvorov A."/>
            <person name="Sung W."/>
            <person name="Tang Z."/>
            <person name="Tsuchiya D."/>
            <person name="Tu H."/>
            <person name="Vos H."/>
            <person name="Wang M."/>
            <person name="Wolf Y.I."/>
            <person name="Yamagata H."/>
            <person name="Yamada T."/>
            <person name="Ye Y."/>
            <person name="Shaw J.R."/>
            <person name="Andrews J."/>
            <person name="Crease T.J."/>
            <person name="Tang H."/>
            <person name="Lucas S.M."/>
            <person name="Robertson H.M."/>
            <person name="Bork P."/>
            <person name="Koonin E.V."/>
            <person name="Zdobnov E.M."/>
            <person name="Grigoriev I.V."/>
            <person name="Lynch M."/>
            <person name="Boore J.L."/>
        </authorList>
    </citation>
    <scope>NUCLEOTIDE SEQUENCE [LARGE SCALE GENOMIC DNA]</scope>
</reference>
<accession>E9G9E9</accession>
<evidence type="ECO:0000313" key="2">
    <source>
        <dbReference type="EMBL" id="EFX83549.1"/>
    </source>
</evidence>